<proteinExistence type="predicted"/>
<dbReference type="EMBL" id="JAIQCV010000002">
    <property type="protein sequence ID" value="KAH1122429.1"/>
    <property type="molecule type" value="Genomic_DNA"/>
</dbReference>
<feature type="compositionally biased region" description="Basic residues" evidence="1">
    <location>
        <begin position="83"/>
        <end position="99"/>
    </location>
</feature>
<accession>A0A9D3WD71</accession>
<dbReference type="AlphaFoldDB" id="A0A9D3WD71"/>
<reference evidence="2 3" key="1">
    <citation type="journal article" date="2021" name="Plant Biotechnol. J.">
        <title>Multi-omics assisted identification of the key and species-specific regulatory components of drought-tolerant mechanisms in Gossypium stocksii.</title>
        <authorList>
            <person name="Yu D."/>
            <person name="Ke L."/>
            <person name="Zhang D."/>
            <person name="Wu Y."/>
            <person name="Sun Y."/>
            <person name="Mei J."/>
            <person name="Sun J."/>
            <person name="Sun Y."/>
        </authorList>
    </citation>
    <scope>NUCLEOTIDE SEQUENCE [LARGE SCALE GENOMIC DNA]</scope>
    <source>
        <strain evidence="3">cv. E1</strain>
        <tissue evidence="2">Leaf</tissue>
    </source>
</reference>
<gene>
    <name evidence="2" type="ORF">J1N35_005589</name>
</gene>
<feature type="region of interest" description="Disordered" evidence="1">
    <location>
        <begin position="1"/>
        <end position="31"/>
    </location>
</feature>
<dbReference type="Proteomes" id="UP000828251">
    <property type="component" value="Unassembled WGS sequence"/>
</dbReference>
<evidence type="ECO:0000313" key="3">
    <source>
        <dbReference type="Proteomes" id="UP000828251"/>
    </source>
</evidence>
<dbReference type="OrthoDB" id="10360569at2759"/>
<organism evidence="2 3">
    <name type="scientific">Gossypium stocksii</name>
    <dbReference type="NCBI Taxonomy" id="47602"/>
    <lineage>
        <taxon>Eukaryota</taxon>
        <taxon>Viridiplantae</taxon>
        <taxon>Streptophyta</taxon>
        <taxon>Embryophyta</taxon>
        <taxon>Tracheophyta</taxon>
        <taxon>Spermatophyta</taxon>
        <taxon>Magnoliopsida</taxon>
        <taxon>eudicotyledons</taxon>
        <taxon>Gunneridae</taxon>
        <taxon>Pentapetalae</taxon>
        <taxon>rosids</taxon>
        <taxon>malvids</taxon>
        <taxon>Malvales</taxon>
        <taxon>Malvaceae</taxon>
        <taxon>Malvoideae</taxon>
        <taxon>Gossypium</taxon>
    </lineage>
</organism>
<keyword evidence="3" id="KW-1185">Reference proteome</keyword>
<feature type="region of interest" description="Disordered" evidence="1">
    <location>
        <begin position="72"/>
        <end position="119"/>
    </location>
</feature>
<name>A0A9D3WD71_9ROSI</name>
<feature type="region of interest" description="Disordered" evidence="1">
    <location>
        <begin position="131"/>
        <end position="154"/>
    </location>
</feature>
<protein>
    <submittedName>
        <fullName evidence="2">Uncharacterized protein</fullName>
    </submittedName>
</protein>
<evidence type="ECO:0000256" key="1">
    <source>
        <dbReference type="SAM" id="MobiDB-lite"/>
    </source>
</evidence>
<sequence>MQQPTVAIVGGDVSGKDQGSATPSHRHASLQRCPCRKPKLQWRRKSRLHSVYILGLTEASFNEIHKEPQYHLVIKNKASPTEKKKRAHQKRRAKPRNRLKTTLSKNGKSPPLDGDYFIDKTKEYHERKIEKKIKEESNEMSGIGLQAERPLTRK</sequence>
<evidence type="ECO:0000313" key="2">
    <source>
        <dbReference type="EMBL" id="KAH1122429.1"/>
    </source>
</evidence>
<comment type="caution">
    <text evidence="2">The sequence shown here is derived from an EMBL/GenBank/DDBJ whole genome shotgun (WGS) entry which is preliminary data.</text>
</comment>